<dbReference type="InterPro" id="IPR020846">
    <property type="entry name" value="MFS_dom"/>
</dbReference>
<evidence type="ECO:0000256" key="2">
    <source>
        <dbReference type="ARBA" id="ARBA00010992"/>
    </source>
</evidence>
<sequence>MSIYNGITPQGYLIMVLASFGAILYGFDNGWWSTLVGETTFLCDYGAKVTTGGVLKCNLSTPQQAAGTGVGPAGIVLGCLISIYVNEYFGRKQGLNITAIVSMVGIIIEMTSAAGAKPRYGQFVAGKVINSIGMGLTANIVPIYLSETSTSSARGSVINMYQTVQIIGAVVAGGVVYAVSTRSDRSAYLIPMGVQAVAPGLMLLSSPFLPESPRWLVWKGRKEEAIEAASKLFARPTNRFDAVDYCDKLELAYQEEKSSAEATGWLDLIRQPDLRRLLIAIGVQSLQHAQGSSYMTSYIVSFLIGTGVTNYYPIVMALNCVYLVACGTGYLLPDVFGRRHLLLTPSAVCGACLITVAALVTAYPTPPPAVQKASIGLIFIWYFFFGVQGPAVWMVTAESAPARNREKVLGMATFFGFGVSLIINFVAPYIQNKGYGNLGSKIGFIWGTFSLLMVFYTYFWVPEYKGHSLEQIDYLCGQGIPARKFGMYHFTDNVLATAVDVEDAKGAEAVVQVDEVEESK</sequence>
<keyword evidence="9" id="KW-1185">Reference proteome</keyword>
<dbReference type="InterPro" id="IPR050360">
    <property type="entry name" value="MFS_Sugar_Transporters"/>
</dbReference>
<dbReference type="Gene3D" id="1.20.1250.20">
    <property type="entry name" value="MFS general substrate transporter like domains"/>
    <property type="match status" value="1"/>
</dbReference>
<gene>
    <name evidence="8" type="ORF">EHS25_000853</name>
</gene>
<feature type="transmembrane region" description="Helical" evidence="6">
    <location>
        <begin position="157"/>
        <end position="180"/>
    </location>
</feature>
<accession>A0A427YXF6</accession>
<evidence type="ECO:0000259" key="7">
    <source>
        <dbReference type="PROSITE" id="PS50850"/>
    </source>
</evidence>
<feature type="transmembrane region" description="Helical" evidence="6">
    <location>
        <begin position="375"/>
        <end position="396"/>
    </location>
</feature>
<comment type="subcellular location">
    <subcellularLocation>
        <location evidence="1">Membrane</location>
        <topology evidence="1">Multi-pass membrane protein</topology>
    </subcellularLocation>
</comment>
<dbReference type="Proteomes" id="UP000279259">
    <property type="component" value="Unassembled WGS sequence"/>
</dbReference>
<evidence type="ECO:0000313" key="8">
    <source>
        <dbReference type="EMBL" id="RSH95761.1"/>
    </source>
</evidence>
<evidence type="ECO:0000256" key="5">
    <source>
        <dbReference type="ARBA" id="ARBA00023136"/>
    </source>
</evidence>
<dbReference type="InterPro" id="IPR036259">
    <property type="entry name" value="MFS_trans_sf"/>
</dbReference>
<feature type="transmembrane region" description="Helical" evidence="6">
    <location>
        <begin position="442"/>
        <end position="461"/>
    </location>
</feature>
<dbReference type="PROSITE" id="PS50850">
    <property type="entry name" value="MFS"/>
    <property type="match status" value="1"/>
</dbReference>
<reference evidence="8 9" key="1">
    <citation type="submission" date="2018-11" db="EMBL/GenBank/DDBJ databases">
        <title>Genome sequence of Saitozyma podzolica DSM 27192.</title>
        <authorList>
            <person name="Aliyu H."/>
            <person name="Gorte O."/>
            <person name="Ochsenreither K."/>
        </authorList>
    </citation>
    <scope>NUCLEOTIDE SEQUENCE [LARGE SCALE GENOMIC DNA]</scope>
    <source>
        <strain evidence="8 9">DSM 27192</strain>
    </source>
</reference>
<dbReference type="PANTHER" id="PTHR48022">
    <property type="entry name" value="PLASTIDIC GLUCOSE TRANSPORTER 4"/>
    <property type="match status" value="1"/>
</dbReference>
<evidence type="ECO:0000256" key="4">
    <source>
        <dbReference type="ARBA" id="ARBA00022989"/>
    </source>
</evidence>
<evidence type="ECO:0000313" key="9">
    <source>
        <dbReference type="Proteomes" id="UP000279259"/>
    </source>
</evidence>
<comment type="caution">
    <text evidence="8">The sequence shown here is derived from an EMBL/GenBank/DDBJ whole genome shotgun (WGS) entry which is preliminary data.</text>
</comment>
<dbReference type="InterPro" id="IPR005828">
    <property type="entry name" value="MFS_sugar_transport-like"/>
</dbReference>
<feature type="transmembrane region" description="Helical" evidence="6">
    <location>
        <begin position="341"/>
        <end position="363"/>
    </location>
</feature>
<evidence type="ECO:0000256" key="1">
    <source>
        <dbReference type="ARBA" id="ARBA00004141"/>
    </source>
</evidence>
<dbReference type="SUPFAM" id="SSF103473">
    <property type="entry name" value="MFS general substrate transporter"/>
    <property type="match status" value="1"/>
</dbReference>
<feature type="transmembrane region" description="Helical" evidence="6">
    <location>
        <begin position="65"/>
        <end position="85"/>
    </location>
</feature>
<name>A0A427YXF6_9TREE</name>
<dbReference type="EMBL" id="RSCD01000001">
    <property type="protein sequence ID" value="RSH95761.1"/>
    <property type="molecule type" value="Genomic_DNA"/>
</dbReference>
<dbReference type="Pfam" id="PF00083">
    <property type="entry name" value="Sugar_tr"/>
    <property type="match status" value="1"/>
</dbReference>
<protein>
    <recommendedName>
        <fullName evidence="7">Major facilitator superfamily (MFS) profile domain-containing protein</fullName>
    </recommendedName>
</protein>
<evidence type="ECO:0000256" key="3">
    <source>
        <dbReference type="ARBA" id="ARBA00022692"/>
    </source>
</evidence>
<feature type="transmembrane region" description="Helical" evidence="6">
    <location>
        <begin position="408"/>
        <end position="430"/>
    </location>
</feature>
<comment type="similarity">
    <text evidence="2">Belongs to the major facilitator superfamily. Sugar transporter (TC 2.A.1.1) family.</text>
</comment>
<dbReference type="GO" id="GO:0005351">
    <property type="term" value="F:carbohydrate:proton symporter activity"/>
    <property type="evidence" value="ECO:0007669"/>
    <property type="project" value="TreeGrafter"/>
</dbReference>
<evidence type="ECO:0000256" key="6">
    <source>
        <dbReference type="SAM" id="Phobius"/>
    </source>
</evidence>
<dbReference type="PANTHER" id="PTHR48022:SF17">
    <property type="entry name" value="HEXOSE TRANSPORTER"/>
    <property type="match status" value="1"/>
</dbReference>
<organism evidence="8 9">
    <name type="scientific">Saitozyma podzolica</name>
    <dbReference type="NCBI Taxonomy" id="1890683"/>
    <lineage>
        <taxon>Eukaryota</taxon>
        <taxon>Fungi</taxon>
        <taxon>Dikarya</taxon>
        <taxon>Basidiomycota</taxon>
        <taxon>Agaricomycotina</taxon>
        <taxon>Tremellomycetes</taxon>
        <taxon>Tremellales</taxon>
        <taxon>Trimorphomycetaceae</taxon>
        <taxon>Saitozyma</taxon>
    </lineage>
</organism>
<feature type="transmembrane region" description="Helical" evidence="6">
    <location>
        <begin position="97"/>
        <end position="116"/>
    </location>
</feature>
<feature type="transmembrane region" description="Helical" evidence="6">
    <location>
        <begin position="12"/>
        <end position="32"/>
    </location>
</feature>
<dbReference type="AlphaFoldDB" id="A0A427YXF6"/>
<keyword evidence="4 6" id="KW-1133">Transmembrane helix</keyword>
<keyword evidence="3 6" id="KW-0812">Transmembrane</keyword>
<feature type="domain" description="Major facilitator superfamily (MFS) profile" evidence="7">
    <location>
        <begin position="14"/>
        <end position="465"/>
    </location>
</feature>
<feature type="transmembrane region" description="Helical" evidence="6">
    <location>
        <begin position="186"/>
        <end position="209"/>
    </location>
</feature>
<proteinExistence type="inferred from homology"/>
<dbReference type="OrthoDB" id="6612291at2759"/>
<dbReference type="GO" id="GO:0016020">
    <property type="term" value="C:membrane"/>
    <property type="evidence" value="ECO:0007669"/>
    <property type="project" value="UniProtKB-SubCell"/>
</dbReference>
<dbReference type="STRING" id="1890683.A0A427YXF6"/>
<keyword evidence="5 6" id="KW-0472">Membrane</keyword>